<dbReference type="GO" id="GO:0005783">
    <property type="term" value="C:endoplasmic reticulum"/>
    <property type="evidence" value="ECO:0007669"/>
    <property type="project" value="InterPro"/>
</dbReference>
<protein>
    <recommendedName>
        <fullName evidence="2">Proteasome assembly chaperone 1</fullName>
    </recommendedName>
</protein>
<keyword evidence="3" id="KW-0143">Chaperone</keyword>
<dbReference type="PANTHER" id="PTHR15069">
    <property type="entry name" value="PROTEASOME ASSEMBLY CHAPERONE 1"/>
    <property type="match status" value="1"/>
</dbReference>
<evidence type="ECO:0000313" key="5">
    <source>
        <dbReference type="Proteomes" id="UP001209878"/>
    </source>
</evidence>
<dbReference type="AlphaFoldDB" id="A0AAD9P4E6"/>
<sequence length="229" mass="25487">MDTDSIVTSHFANTIVLISVAAFAQAYVLGEQSSDLLAVVCSGSMTSHRNSFTQRAPTDRTCFIHRLQEKQKAWVLQCNVEISPEQAFSVTDQVFSKVNTEGLQVIVLTTLPVSGFRTETRHSDLELPFLRALATTHHEGQLPCPLLEQPTTIEGLPAQVLSYCQQHKVDAALFACYTDTNCPDLDTVRAFKVLLQIPPIRDIVTETPDADAQLKKLMTWHTKLNSLYI</sequence>
<gene>
    <name evidence="4" type="ORF">NP493_149g03046</name>
</gene>
<evidence type="ECO:0000313" key="4">
    <source>
        <dbReference type="EMBL" id="KAK2187947.1"/>
    </source>
</evidence>
<dbReference type="Proteomes" id="UP001209878">
    <property type="component" value="Unassembled WGS sequence"/>
</dbReference>
<accession>A0AAD9P4E6</accession>
<dbReference type="GO" id="GO:0070628">
    <property type="term" value="F:proteasome binding"/>
    <property type="evidence" value="ECO:0007669"/>
    <property type="project" value="TreeGrafter"/>
</dbReference>
<dbReference type="EMBL" id="JAODUO010000149">
    <property type="protein sequence ID" value="KAK2187947.1"/>
    <property type="molecule type" value="Genomic_DNA"/>
</dbReference>
<dbReference type="PANTHER" id="PTHR15069:SF1">
    <property type="entry name" value="PROTEASOME ASSEMBLY CHAPERONE 1"/>
    <property type="match status" value="1"/>
</dbReference>
<organism evidence="4 5">
    <name type="scientific">Ridgeia piscesae</name>
    <name type="common">Tubeworm</name>
    <dbReference type="NCBI Taxonomy" id="27915"/>
    <lineage>
        <taxon>Eukaryota</taxon>
        <taxon>Metazoa</taxon>
        <taxon>Spiralia</taxon>
        <taxon>Lophotrochozoa</taxon>
        <taxon>Annelida</taxon>
        <taxon>Polychaeta</taxon>
        <taxon>Sedentaria</taxon>
        <taxon>Canalipalpata</taxon>
        <taxon>Sabellida</taxon>
        <taxon>Siboglinidae</taxon>
        <taxon>Ridgeia</taxon>
    </lineage>
</organism>
<reference evidence="4" key="1">
    <citation type="journal article" date="2023" name="Mol. Biol. Evol.">
        <title>Third-Generation Sequencing Reveals the Adaptive Role of the Epigenome in Three Deep-Sea Polychaetes.</title>
        <authorList>
            <person name="Perez M."/>
            <person name="Aroh O."/>
            <person name="Sun Y."/>
            <person name="Lan Y."/>
            <person name="Juniper S.K."/>
            <person name="Young C.R."/>
            <person name="Angers B."/>
            <person name="Qian P.Y."/>
        </authorList>
    </citation>
    <scope>NUCLEOTIDE SEQUENCE</scope>
    <source>
        <strain evidence="4">R07B-5</strain>
    </source>
</reference>
<evidence type="ECO:0000256" key="1">
    <source>
        <dbReference type="ARBA" id="ARBA00005261"/>
    </source>
</evidence>
<proteinExistence type="inferred from homology"/>
<dbReference type="InterPro" id="IPR016565">
    <property type="entry name" value="Proteasome_assmbl_chp_1"/>
</dbReference>
<dbReference type="Pfam" id="PF16094">
    <property type="entry name" value="PAC1"/>
    <property type="match status" value="1"/>
</dbReference>
<name>A0AAD9P4E6_RIDPI</name>
<evidence type="ECO:0000256" key="2">
    <source>
        <dbReference type="ARBA" id="ARBA00019180"/>
    </source>
</evidence>
<comment type="caution">
    <text evidence="4">The sequence shown here is derived from an EMBL/GenBank/DDBJ whole genome shotgun (WGS) entry which is preliminary data.</text>
</comment>
<evidence type="ECO:0000256" key="3">
    <source>
        <dbReference type="ARBA" id="ARBA00023186"/>
    </source>
</evidence>
<keyword evidence="5" id="KW-1185">Reference proteome</keyword>
<dbReference type="GO" id="GO:0080129">
    <property type="term" value="P:proteasome core complex assembly"/>
    <property type="evidence" value="ECO:0007669"/>
    <property type="project" value="TreeGrafter"/>
</dbReference>
<comment type="similarity">
    <text evidence="1">Belongs to the PSMG1 family.</text>
</comment>